<dbReference type="EMBL" id="QOQW01000010">
    <property type="protein sequence ID" value="RCK79862.1"/>
    <property type="molecule type" value="Genomic_DNA"/>
</dbReference>
<accession>A0A367ZR75</accession>
<organism evidence="1 2">
    <name type="scientific">Candidatus Ozemobacter sibiricus</name>
    <dbReference type="NCBI Taxonomy" id="2268124"/>
    <lineage>
        <taxon>Bacteria</taxon>
        <taxon>Candidatus Ozemobacteria</taxon>
        <taxon>Candidatus Ozemobacterales</taxon>
        <taxon>Candidatus Ozemobacteraceae</taxon>
        <taxon>Candidatus Ozemobacter</taxon>
    </lineage>
</organism>
<dbReference type="AlphaFoldDB" id="A0A367ZR75"/>
<sequence>MGSLLVVAAVFVALLVAVGYFWYRQQRQEGFGVPDRRPRQVSSPEEALATIIEARRGTPNRAAGERGPGPGAALGALIDQVRVMNQLMGKGGSTPTFGPADLSEVKAAFARFRSEASEAAAQACFQLMRRHYILDTEMARQEAYFLEYASEVLRQVRECPAVLEAPMAMYIKYLAVDLGDSGSPALGRLGADLTAAIQAAGHSL</sequence>
<reference evidence="1 2" key="1">
    <citation type="submission" date="2018-05" db="EMBL/GenBank/DDBJ databases">
        <title>A metagenomic window into the 2 km-deep terrestrial subsurface aquifer revealed taxonomically and functionally diverse microbial community comprising novel uncultured bacterial lineages.</title>
        <authorList>
            <person name="Kadnikov V.V."/>
            <person name="Mardanov A.V."/>
            <person name="Beletsky A.V."/>
            <person name="Banks D."/>
            <person name="Pimenov N.V."/>
            <person name="Frank Y.A."/>
            <person name="Karnachuk O.V."/>
            <person name="Ravin N.V."/>
        </authorList>
    </citation>
    <scope>NUCLEOTIDE SEQUENCE [LARGE SCALE GENOMIC DNA]</scope>
    <source>
        <strain evidence="1">BY5</strain>
    </source>
</reference>
<dbReference type="Proteomes" id="UP000252355">
    <property type="component" value="Unassembled WGS sequence"/>
</dbReference>
<name>A0A367ZR75_9BACT</name>
<protein>
    <submittedName>
        <fullName evidence="1">Uncharacterized protein</fullName>
    </submittedName>
</protein>
<proteinExistence type="predicted"/>
<evidence type="ECO:0000313" key="1">
    <source>
        <dbReference type="EMBL" id="RCK79862.1"/>
    </source>
</evidence>
<comment type="caution">
    <text evidence="1">The sequence shown here is derived from an EMBL/GenBank/DDBJ whole genome shotgun (WGS) entry which is preliminary data.</text>
</comment>
<gene>
    <name evidence="1" type="ORF">OZSIB_4016</name>
</gene>
<evidence type="ECO:0000313" key="2">
    <source>
        <dbReference type="Proteomes" id="UP000252355"/>
    </source>
</evidence>